<evidence type="ECO:0008006" key="7">
    <source>
        <dbReference type="Google" id="ProtNLM"/>
    </source>
</evidence>
<feature type="compositionally biased region" description="Polar residues" evidence="4">
    <location>
        <begin position="758"/>
        <end position="769"/>
    </location>
</feature>
<feature type="compositionally biased region" description="Low complexity" evidence="4">
    <location>
        <begin position="797"/>
        <end position="806"/>
    </location>
</feature>
<feature type="compositionally biased region" description="Polar residues" evidence="4">
    <location>
        <begin position="492"/>
        <end position="514"/>
    </location>
</feature>
<feature type="coiled-coil region" evidence="3">
    <location>
        <begin position="126"/>
        <end position="185"/>
    </location>
</feature>
<sequence length="844" mass="91388">MATPAKKLVHWDLNSPSLSDMGSPSLSLPNDSTDSFVSTSSLQYINSQLVAHGFTPSPGLSLDGISNEDLNRVTKCLLDLLAQRMKDMSRAEQLTTEIRTLTYDHERMKSMHQSASESAANFEREVNVQKSRVATVTKNLQQAENAHKQTMAELQRTRNALQTVRATHQAELRKKDKEFEKLADKWSKIADVQTKLGATASGLRFSGSSANAAVANGNQLGKGKGYLEVALDQAEKAREQLTLENTGLRMLVVRVANEVQRVTHEVKRYMPGTSQDAEEPPAFTLAALFPVSPADYTGDKLTSLLASLRRALYDLEAYCRETIALSSSTGMTTAKQPTATEEEIQRLKEVVEGLQAELKESQEHAASESTRAQELGVDIAAKDEEVERLSTLKLDLEHERRRFTESTIRFDREKAELEAEKHKLDEEKRKWQAELMLADAPPTTDDSSSPSPPRKKQSPRSDEGLSKSKSKGTRSPRRAPGKSLKASIGRTLASSRTGKRPSLTSSYSALTSPSKRPPKFEPAYETEVIPTPLLSSQLQPPPSLLPTSFALPPPSPKAAFPPQPPTLLLSTPFDIPAPEEAADQFEDIKIEVPAPTSAIPETPQPTAPRRPFPMAKPLAPHMIHAYSPARPSPLSRILSLGNSPDSPDAGMAPVPEEEWADEDEDQKMEDMFPEINVKEPEMTLAQELGVSESPPESPVRPKEKEKEKKRSTAGATMKAKGRVVRDPPDIKSKVGSKSTMGVAQASKAPTRGALMKSLPTSKTQASVKSAGSRVIGSEGKEKENSGTSGKGVEGGKPAAAATTAPRPRLKIPSGGAQAGAGRGGPRRVPIGSAEAPPVVQGRKS</sequence>
<dbReference type="InterPro" id="IPR021622">
    <property type="entry name" value="Afadin/alpha-actinin-bd"/>
</dbReference>
<evidence type="ECO:0000256" key="3">
    <source>
        <dbReference type="SAM" id="Coils"/>
    </source>
</evidence>
<dbReference type="PANTHER" id="PTHR47057:SF1">
    <property type="entry name" value="AFADIN_ALPHA-ACTININ-BINDING PROTEIN"/>
    <property type="match status" value="1"/>
</dbReference>
<evidence type="ECO:0000256" key="4">
    <source>
        <dbReference type="SAM" id="MobiDB-lite"/>
    </source>
</evidence>
<dbReference type="PANTHER" id="PTHR47057">
    <property type="entry name" value="AFADIN/ALPHA-ACTININ-BINDING"/>
    <property type="match status" value="1"/>
</dbReference>
<feature type="compositionally biased region" description="Pro residues" evidence="4">
    <location>
        <begin position="551"/>
        <end position="565"/>
    </location>
</feature>
<feature type="region of interest" description="Disordered" evidence="4">
    <location>
        <begin position="593"/>
        <end position="844"/>
    </location>
</feature>
<reference evidence="5 6" key="1">
    <citation type="submission" date="2024-01" db="EMBL/GenBank/DDBJ databases">
        <title>A draft genome for a cacao thread blight-causing isolate of Paramarasmius palmivorus.</title>
        <authorList>
            <person name="Baruah I.K."/>
            <person name="Bukari Y."/>
            <person name="Amoako-Attah I."/>
            <person name="Meinhardt L.W."/>
            <person name="Bailey B.A."/>
            <person name="Cohen S.P."/>
        </authorList>
    </citation>
    <scope>NUCLEOTIDE SEQUENCE [LARGE SCALE GENOMIC DNA]</scope>
    <source>
        <strain evidence="5 6">GH-12</strain>
    </source>
</reference>
<proteinExistence type="inferred from homology"/>
<feature type="compositionally biased region" description="Basic and acidic residues" evidence="4">
    <location>
        <begin position="699"/>
        <end position="710"/>
    </location>
</feature>
<dbReference type="Proteomes" id="UP001383192">
    <property type="component" value="Unassembled WGS sequence"/>
</dbReference>
<feature type="compositionally biased region" description="Basic residues" evidence="4">
    <location>
        <begin position="468"/>
        <end position="480"/>
    </location>
</feature>
<dbReference type="EMBL" id="JAYKXP010000007">
    <property type="protein sequence ID" value="KAK7056502.1"/>
    <property type="molecule type" value="Genomic_DNA"/>
</dbReference>
<feature type="compositionally biased region" description="Pro residues" evidence="4">
    <location>
        <begin position="602"/>
        <end position="611"/>
    </location>
</feature>
<keyword evidence="2 3" id="KW-0175">Coiled coil</keyword>
<protein>
    <recommendedName>
        <fullName evidence="7">Afadin and alpha-actinin-binding-domain-containing protein</fullName>
    </recommendedName>
</protein>
<feature type="compositionally biased region" description="Acidic residues" evidence="4">
    <location>
        <begin position="655"/>
        <end position="667"/>
    </location>
</feature>
<evidence type="ECO:0000313" key="5">
    <source>
        <dbReference type="EMBL" id="KAK7056502.1"/>
    </source>
</evidence>
<comment type="caution">
    <text evidence="5">The sequence shown here is derived from an EMBL/GenBank/DDBJ whole genome shotgun (WGS) entry which is preliminary data.</text>
</comment>
<keyword evidence="6" id="KW-1185">Reference proteome</keyword>
<name>A0AAW0DYM6_9AGAR</name>
<dbReference type="AlphaFoldDB" id="A0AAW0DYM6"/>
<feature type="region of interest" description="Disordered" evidence="4">
    <location>
        <begin position="425"/>
        <end position="573"/>
    </location>
</feature>
<gene>
    <name evidence="5" type="ORF">VNI00_003058</name>
</gene>
<organism evidence="5 6">
    <name type="scientific">Paramarasmius palmivorus</name>
    <dbReference type="NCBI Taxonomy" id="297713"/>
    <lineage>
        <taxon>Eukaryota</taxon>
        <taxon>Fungi</taxon>
        <taxon>Dikarya</taxon>
        <taxon>Basidiomycota</taxon>
        <taxon>Agaricomycotina</taxon>
        <taxon>Agaricomycetes</taxon>
        <taxon>Agaricomycetidae</taxon>
        <taxon>Agaricales</taxon>
        <taxon>Marasmiineae</taxon>
        <taxon>Marasmiaceae</taxon>
        <taxon>Paramarasmius</taxon>
    </lineage>
</organism>
<comment type="similarity">
    <text evidence="1">Belongs to the ADIP family.</text>
</comment>
<evidence type="ECO:0000256" key="2">
    <source>
        <dbReference type="ARBA" id="ARBA00023054"/>
    </source>
</evidence>
<feature type="compositionally biased region" description="Basic and acidic residues" evidence="4">
    <location>
        <begin position="723"/>
        <end position="732"/>
    </location>
</feature>
<evidence type="ECO:0000313" key="6">
    <source>
        <dbReference type="Proteomes" id="UP001383192"/>
    </source>
</evidence>
<evidence type="ECO:0000256" key="1">
    <source>
        <dbReference type="ARBA" id="ARBA00009291"/>
    </source>
</evidence>
<accession>A0AAW0DYM6</accession>
<dbReference type="Pfam" id="PF11559">
    <property type="entry name" value="ADIP"/>
    <property type="match status" value="1"/>
</dbReference>